<organism evidence="4 5">
    <name type="scientific">Miscanthus lutarioriparius</name>
    <dbReference type="NCBI Taxonomy" id="422564"/>
    <lineage>
        <taxon>Eukaryota</taxon>
        <taxon>Viridiplantae</taxon>
        <taxon>Streptophyta</taxon>
        <taxon>Embryophyta</taxon>
        <taxon>Tracheophyta</taxon>
        <taxon>Spermatophyta</taxon>
        <taxon>Magnoliopsida</taxon>
        <taxon>Liliopsida</taxon>
        <taxon>Poales</taxon>
        <taxon>Poaceae</taxon>
        <taxon>PACMAD clade</taxon>
        <taxon>Panicoideae</taxon>
        <taxon>Andropogonodae</taxon>
        <taxon>Andropogoneae</taxon>
        <taxon>Saccharinae</taxon>
        <taxon>Miscanthus</taxon>
    </lineage>
</organism>
<dbReference type="OrthoDB" id="640742at2759"/>
<evidence type="ECO:0008006" key="6">
    <source>
        <dbReference type="Google" id="ProtNLM"/>
    </source>
</evidence>
<accession>A0A811QMF4</accession>
<evidence type="ECO:0000256" key="3">
    <source>
        <dbReference type="SAM" id="Phobius"/>
    </source>
</evidence>
<reference evidence="4" key="1">
    <citation type="submission" date="2020-10" db="EMBL/GenBank/DDBJ databases">
        <authorList>
            <person name="Han B."/>
            <person name="Lu T."/>
            <person name="Zhao Q."/>
            <person name="Huang X."/>
            <person name="Zhao Y."/>
        </authorList>
    </citation>
    <scope>NUCLEOTIDE SEQUENCE</scope>
</reference>
<dbReference type="PANTHER" id="PTHR31495">
    <property type="entry name" value="PEROXYGENASE 3-RELATED"/>
    <property type="match status" value="1"/>
</dbReference>
<dbReference type="Pfam" id="PF05042">
    <property type="entry name" value="Caleosin"/>
    <property type="match status" value="1"/>
</dbReference>
<proteinExistence type="inferred from homology"/>
<evidence type="ECO:0000256" key="1">
    <source>
        <dbReference type="ARBA" id="ARBA00006765"/>
    </source>
</evidence>
<name>A0A811QMF4_9POAL</name>
<sequence length="308" mass="33829">MQGATTAKLARNGDRGAAKTTTDGKADAAGAKVGADVAKGDAAAGAKAGDVGKGDAGNKAGGAMHHHGLSSVEAKDSQTIVALQAPVTVMRPVRGDLEEHVPKPYLARALAAPDIYHPDGTTGDEHRHHHMSVLQQHVAFFDRDDNGIIYPWETYSGCRALGFNMIMSFFIAVVVNGAMSYATLPGWLPSPLFPIYVHNIHKSKHGSDSGTYDNEGRFMPVNFENMFSKYARTSPDRLTYRELWSMTEGFRDAFDLFGWVAAKLEWTILYVLARDDEGYLSREAMRRVFDGSLFEYVERQRAQHAKMS</sequence>
<keyword evidence="3" id="KW-0472">Membrane</keyword>
<feature type="region of interest" description="Disordered" evidence="2">
    <location>
        <begin position="1"/>
        <end position="65"/>
    </location>
</feature>
<gene>
    <name evidence="4" type="ORF">NCGR_LOCUS43747</name>
</gene>
<comment type="caution">
    <text evidence="4">The sequence shown here is derived from an EMBL/GenBank/DDBJ whole genome shotgun (WGS) entry which is preliminary data.</text>
</comment>
<dbReference type="AlphaFoldDB" id="A0A811QMF4"/>
<dbReference type="Proteomes" id="UP000604825">
    <property type="component" value="Unassembled WGS sequence"/>
</dbReference>
<evidence type="ECO:0000256" key="2">
    <source>
        <dbReference type="SAM" id="MobiDB-lite"/>
    </source>
</evidence>
<comment type="similarity">
    <text evidence="1">Belongs to the caleosin family.</text>
</comment>
<dbReference type="GO" id="GO:0005509">
    <property type="term" value="F:calcium ion binding"/>
    <property type="evidence" value="ECO:0007669"/>
    <property type="project" value="TreeGrafter"/>
</dbReference>
<protein>
    <recommendedName>
        <fullName evidence="6">Caleosin</fullName>
    </recommendedName>
</protein>
<dbReference type="PANTHER" id="PTHR31495:SF50">
    <property type="entry name" value="PEROXYGENASE 1"/>
    <property type="match status" value="1"/>
</dbReference>
<feature type="transmembrane region" description="Helical" evidence="3">
    <location>
        <begin position="161"/>
        <end position="184"/>
    </location>
</feature>
<dbReference type="InterPro" id="IPR007736">
    <property type="entry name" value="Caleosin-related"/>
</dbReference>
<feature type="compositionally biased region" description="Basic and acidic residues" evidence="2">
    <location>
        <begin position="11"/>
        <end position="26"/>
    </location>
</feature>
<keyword evidence="3" id="KW-0812">Transmembrane</keyword>
<evidence type="ECO:0000313" key="5">
    <source>
        <dbReference type="Proteomes" id="UP000604825"/>
    </source>
</evidence>
<feature type="compositionally biased region" description="Low complexity" evidence="2">
    <location>
        <begin position="27"/>
        <end position="49"/>
    </location>
</feature>
<evidence type="ECO:0000313" key="4">
    <source>
        <dbReference type="EMBL" id="CAD6260312.1"/>
    </source>
</evidence>
<dbReference type="EMBL" id="CAJGYO010000011">
    <property type="protein sequence ID" value="CAD6260312.1"/>
    <property type="molecule type" value="Genomic_DNA"/>
</dbReference>
<dbReference type="GO" id="GO:0004497">
    <property type="term" value="F:monooxygenase activity"/>
    <property type="evidence" value="ECO:0007669"/>
    <property type="project" value="TreeGrafter"/>
</dbReference>
<keyword evidence="5" id="KW-1185">Reference proteome</keyword>
<keyword evidence="3" id="KW-1133">Transmembrane helix</keyword>